<dbReference type="InParanoid" id="G0N2D9"/>
<evidence type="ECO:0000313" key="1">
    <source>
        <dbReference type="EMBL" id="EGT50754.1"/>
    </source>
</evidence>
<dbReference type="EMBL" id="GL379830">
    <property type="protein sequence ID" value="EGT50754.1"/>
    <property type="molecule type" value="Genomic_DNA"/>
</dbReference>
<reference evidence="2" key="1">
    <citation type="submission" date="2011-07" db="EMBL/GenBank/DDBJ databases">
        <authorList>
            <consortium name="Caenorhabditis brenneri Sequencing and Analysis Consortium"/>
            <person name="Wilson R.K."/>
        </authorList>
    </citation>
    <scope>NUCLEOTIDE SEQUENCE [LARGE SCALE GENOMIC DNA]</scope>
    <source>
        <strain evidence="2">PB2801</strain>
    </source>
</reference>
<keyword evidence="2" id="KW-1185">Reference proteome</keyword>
<name>G0N2D9_CAEBE</name>
<dbReference type="Proteomes" id="UP000008068">
    <property type="component" value="Unassembled WGS sequence"/>
</dbReference>
<organism evidence="2">
    <name type="scientific">Caenorhabditis brenneri</name>
    <name type="common">Nematode worm</name>
    <dbReference type="NCBI Taxonomy" id="135651"/>
    <lineage>
        <taxon>Eukaryota</taxon>
        <taxon>Metazoa</taxon>
        <taxon>Ecdysozoa</taxon>
        <taxon>Nematoda</taxon>
        <taxon>Chromadorea</taxon>
        <taxon>Rhabditida</taxon>
        <taxon>Rhabditina</taxon>
        <taxon>Rhabditomorpha</taxon>
        <taxon>Rhabditoidea</taxon>
        <taxon>Rhabditidae</taxon>
        <taxon>Peloderinae</taxon>
        <taxon>Caenorhabditis</taxon>
    </lineage>
</organism>
<sequence length="362" mass="43114">MERPEFETILMSQMQNDQVKNYFNRIDNKHRAHVLINYATFFIPMVKSYTKNQLDAVSELSKEYPSFKNSTKVSFGKVLTKNATRYECWDLWKSQKVSAEIEKMVELVKVFEKEFGIKTCFSKIIDIRDIAQLSEYWNDISDSVHAYFTSMFPVNQKYKEALQTMLTDTKTPSRSSYRHLLRTARGVRQEGDFYLFIRNLYMIHGYDYEPLWMAMKQFFEFTGDQREEYINIHFADSNSSLAQVFKTVLPTFVADLDVSVLKPNDQWTEEQTKGIYDIVRFTFWTRYELENDPYQQTIEMVERVLEENVSYKDCEQFWNFMKDDDFAKEVRKLIGYLDDNFGKMSCETKPPLPSPEEMNWPV</sequence>
<evidence type="ECO:0000313" key="2">
    <source>
        <dbReference type="Proteomes" id="UP000008068"/>
    </source>
</evidence>
<gene>
    <name evidence="1" type="ORF">CAEBREN_22500</name>
</gene>
<dbReference type="HOGENOM" id="CLU_765538_0_0_1"/>
<accession>G0N2D9</accession>
<proteinExistence type="predicted"/>
<dbReference type="AlphaFoldDB" id="G0N2D9"/>
<protein>
    <submittedName>
        <fullName evidence="1">Uncharacterized protein</fullName>
    </submittedName>
</protein>